<keyword evidence="1" id="KW-0813">Transport</keyword>
<dbReference type="PANTHER" id="PTHR43023:SF6">
    <property type="entry name" value="INTERMEMBRANE PHOSPHOLIPID TRANSPORT SYSTEM ATP-BINDING PROTEIN MLAF"/>
    <property type="match status" value="1"/>
</dbReference>
<evidence type="ECO:0000256" key="3">
    <source>
        <dbReference type="ARBA" id="ARBA00022840"/>
    </source>
</evidence>
<evidence type="ECO:0000256" key="1">
    <source>
        <dbReference type="ARBA" id="ARBA00022448"/>
    </source>
</evidence>
<dbReference type="GO" id="GO:0005524">
    <property type="term" value="F:ATP binding"/>
    <property type="evidence" value="ECO:0007669"/>
    <property type="project" value="UniProtKB-KW"/>
</dbReference>
<feature type="domain" description="ABC transporter" evidence="4">
    <location>
        <begin position="14"/>
        <end position="250"/>
    </location>
</feature>
<keyword evidence="2" id="KW-0547">Nucleotide-binding</keyword>
<accession>A0A450U2D2</accession>
<dbReference type="PROSITE" id="PS00211">
    <property type="entry name" value="ABC_TRANSPORTER_1"/>
    <property type="match status" value="1"/>
</dbReference>
<dbReference type="SMART" id="SM00382">
    <property type="entry name" value="AAA"/>
    <property type="match status" value="1"/>
</dbReference>
<proteinExistence type="predicted"/>
<dbReference type="EMBL" id="CAADFE010000116">
    <property type="protein sequence ID" value="VFJ77128.1"/>
    <property type="molecule type" value="Genomic_DNA"/>
</dbReference>
<dbReference type="InterPro" id="IPR027417">
    <property type="entry name" value="P-loop_NTPase"/>
</dbReference>
<dbReference type="InterPro" id="IPR017871">
    <property type="entry name" value="ABC_transporter-like_CS"/>
</dbReference>
<protein>
    <submittedName>
        <fullName evidence="5">Phospholipid/cholesterol/gamma-HCH transport system ATP-binding protein</fullName>
    </submittedName>
</protein>
<dbReference type="PANTHER" id="PTHR43023">
    <property type="entry name" value="PROTEIN TRIGALACTOSYLDIACYLGLYCEROL 3, CHLOROPLASTIC"/>
    <property type="match status" value="1"/>
</dbReference>
<gene>
    <name evidence="5" type="ORF">BECKFW1821C_GA0114237_11165</name>
</gene>
<dbReference type="PROSITE" id="PS50893">
    <property type="entry name" value="ABC_TRANSPORTER_2"/>
    <property type="match status" value="1"/>
</dbReference>
<dbReference type="InterPro" id="IPR003439">
    <property type="entry name" value="ABC_transporter-like_ATP-bd"/>
</dbReference>
<organism evidence="5">
    <name type="scientific">Candidatus Kentrum sp. FW</name>
    <dbReference type="NCBI Taxonomy" id="2126338"/>
    <lineage>
        <taxon>Bacteria</taxon>
        <taxon>Pseudomonadati</taxon>
        <taxon>Pseudomonadota</taxon>
        <taxon>Gammaproteobacteria</taxon>
        <taxon>Candidatus Kentrum</taxon>
    </lineage>
</organism>
<dbReference type="AlphaFoldDB" id="A0A450U2D2"/>
<dbReference type="CDD" id="cd03261">
    <property type="entry name" value="ABC_Org_Solvent_Resistant"/>
    <property type="match status" value="1"/>
</dbReference>
<name>A0A450U2D2_9GAMM</name>
<evidence type="ECO:0000259" key="4">
    <source>
        <dbReference type="PROSITE" id="PS50893"/>
    </source>
</evidence>
<dbReference type="InterPro" id="IPR003593">
    <property type="entry name" value="AAA+_ATPase"/>
</dbReference>
<reference evidence="5" key="1">
    <citation type="submission" date="2019-02" db="EMBL/GenBank/DDBJ databases">
        <authorList>
            <person name="Gruber-Vodicka R. H."/>
            <person name="Seah K. B. B."/>
        </authorList>
    </citation>
    <scope>NUCLEOTIDE SEQUENCE</scope>
    <source>
        <strain evidence="5">BECK_BZ131</strain>
    </source>
</reference>
<sequence length="283" mass="31390">MTQTGNEMNDAPLVRIRNLHFSRGGRKIFDGIDITIPREKITAIMGPSGTGKTTLLHLIGGQLRPDKGSITVDGIDVHRLSRKKLFELRMRMGMLFQSGALFTDINVFDNVAFPLREHTRLPEEMIRSLVLMKLESVGLRGAWNKMPKELSGGMARRVALARAMVLDPMVILYDEPFTGQDPITMGVLVQLIRRLNDALSLTSILVSHDVAETASIADYLYVLSEGKVVDRGTPDELEKTGSEWVTQFMQGLPDGPVPFHYPAPDYTEDLLAMASCEAPPQTN</sequence>
<dbReference type="GO" id="GO:0016887">
    <property type="term" value="F:ATP hydrolysis activity"/>
    <property type="evidence" value="ECO:0007669"/>
    <property type="project" value="InterPro"/>
</dbReference>
<dbReference type="Gene3D" id="3.40.50.300">
    <property type="entry name" value="P-loop containing nucleotide triphosphate hydrolases"/>
    <property type="match status" value="1"/>
</dbReference>
<keyword evidence="3 5" id="KW-0067">ATP-binding</keyword>
<evidence type="ECO:0000256" key="2">
    <source>
        <dbReference type="ARBA" id="ARBA00022741"/>
    </source>
</evidence>
<evidence type="ECO:0000313" key="5">
    <source>
        <dbReference type="EMBL" id="VFJ77128.1"/>
    </source>
</evidence>
<dbReference type="SUPFAM" id="SSF52540">
    <property type="entry name" value="P-loop containing nucleoside triphosphate hydrolases"/>
    <property type="match status" value="1"/>
</dbReference>
<dbReference type="Pfam" id="PF00005">
    <property type="entry name" value="ABC_tran"/>
    <property type="match status" value="1"/>
</dbReference>